<gene>
    <name evidence="1" type="primary">Acey_s0698.g1616</name>
    <name evidence="1" type="synonym">Acey-K01F9.2</name>
    <name evidence="1" type="ORF">Y032_0698g1616</name>
</gene>
<dbReference type="Proteomes" id="UP000024635">
    <property type="component" value="Unassembled WGS sequence"/>
</dbReference>
<dbReference type="AlphaFoldDB" id="A0A016WFZ1"/>
<reference evidence="2" key="1">
    <citation type="journal article" date="2015" name="Nat. Genet.">
        <title>The genome and transcriptome of the zoonotic hookworm Ancylostoma ceylanicum identify infection-specific gene families.</title>
        <authorList>
            <person name="Schwarz E.M."/>
            <person name="Hu Y."/>
            <person name="Antoshechkin I."/>
            <person name="Miller M.M."/>
            <person name="Sternberg P.W."/>
            <person name="Aroian R.V."/>
        </authorList>
    </citation>
    <scope>NUCLEOTIDE SEQUENCE</scope>
    <source>
        <strain evidence="2">HY135</strain>
    </source>
</reference>
<organism evidence="1 2">
    <name type="scientific">Ancylostoma ceylanicum</name>
    <dbReference type="NCBI Taxonomy" id="53326"/>
    <lineage>
        <taxon>Eukaryota</taxon>
        <taxon>Metazoa</taxon>
        <taxon>Ecdysozoa</taxon>
        <taxon>Nematoda</taxon>
        <taxon>Chromadorea</taxon>
        <taxon>Rhabditida</taxon>
        <taxon>Rhabditina</taxon>
        <taxon>Rhabditomorpha</taxon>
        <taxon>Strongyloidea</taxon>
        <taxon>Ancylostomatidae</taxon>
        <taxon>Ancylostomatinae</taxon>
        <taxon>Ancylostoma</taxon>
    </lineage>
</organism>
<dbReference type="EMBL" id="JARK01000298">
    <property type="protein sequence ID" value="EYC38749.1"/>
    <property type="molecule type" value="Genomic_DNA"/>
</dbReference>
<evidence type="ECO:0000313" key="1">
    <source>
        <dbReference type="EMBL" id="EYC38749.1"/>
    </source>
</evidence>
<protein>
    <submittedName>
        <fullName evidence="1">Uncharacterized protein</fullName>
    </submittedName>
</protein>
<evidence type="ECO:0000313" key="2">
    <source>
        <dbReference type="Proteomes" id="UP000024635"/>
    </source>
</evidence>
<name>A0A016WFZ1_9BILA</name>
<dbReference type="OrthoDB" id="5847988at2759"/>
<accession>A0A016WFZ1</accession>
<comment type="caution">
    <text evidence="1">The sequence shown here is derived from an EMBL/GenBank/DDBJ whole genome shotgun (WGS) entry which is preliminary data.</text>
</comment>
<proteinExistence type="predicted"/>
<sequence>MPARFLRFIIVVRPGAAQRRVRRLRFHATPPLEHHPSTRMDRKDIEDFLRRSNSICDQTSPELGAVNVRRMSLKEFTGLDNTKEEVT</sequence>
<keyword evidence="2" id="KW-1185">Reference proteome</keyword>